<dbReference type="SUPFAM" id="SSF55874">
    <property type="entry name" value="ATPase domain of HSP90 chaperone/DNA topoisomerase II/histidine kinase"/>
    <property type="match status" value="1"/>
</dbReference>
<evidence type="ECO:0000259" key="10">
    <source>
        <dbReference type="PROSITE" id="PS50109"/>
    </source>
</evidence>
<keyword evidence="9" id="KW-0732">Signal</keyword>
<dbReference type="Gene3D" id="3.30.565.10">
    <property type="entry name" value="Histidine kinase-like ATPase, C-terminal domain"/>
    <property type="match status" value="1"/>
</dbReference>
<dbReference type="InterPro" id="IPR005467">
    <property type="entry name" value="His_kinase_dom"/>
</dbReference>
<keyword evidence="8" id="KW-0812">Transmembrane</keyword>
<protein>
    <recommendedName>
        <fullName evidence="2">histidine kinase</fullName>
        <ecNumber evidence="2">2.7.13.3</ecNumber>
    </recommendedName>
</protein>
<keyword evidence="12" id="KW-1185">Reference proteome</keyword>
<evidence type="ECO:0000313" key="11">
    <source>
        <dbReference type="EMBL" id="MFD0862253.1"/>
    </source>
</evidence>
<evidence type="ECO:0000256" key="9">
    <source>
        <dbReference type="SAM" id="SignalP"/>
    </source>
</evidence>
<evidence type="ECO:0000313" key="12">
    <source>
        <dbReference type="Proteomes" id="UP001596978"/>
    </source>
</evidence>
<feature type="signal peptide" evidence="9">
    <location>
        <begin position="1"/>
        <end position="23"/>
    </location>
</feature>
<comment type="catalytic activity">
    <reaction evidence="1">
        <text>ATP + protein L-histidine = ADP + protein N-phospho-L-histidine.</text>
        <dbReference type="EC" id="2.7.13.3"/>
    </reaction>
</comment>
<keyword evidence="8" id="KW-1133">Transmembrane helix</keyword>
<dbReference type="GO" id="GO:0004673">
    <property type="term" value="F:protein histidine kinase activity"/>
    <property type="evidence" value="ECO:0007669"/>
    <property type="project" value="UniProtKB-EC"/>
</dbReference>
<dbReference type="InterPro" id="IPR011495">
    <property type="entry name" value="Sig_transdc_His_kin_sub2_dim/P"/>
</dbReference>
<organism evidence="11 12">
    <name type="scientific">Sungkyunkwania multivorans</name>
    <dbReference type="NCBI Taxonomy" id="1173618"/>
    <lineage>
        <taxon>Bacteria</taxon>
        <taxon>Pseudomonadati</taxon>
        <taxon>Bacteroidota</taxon>
        <taxon>Flavobacteriia</taxon>
        <taxon>Flavobacteriales</taxon>
        <taxon>Flavobacteriaceae</taxon>
        <taxon>Sungkyunkwania</taxon>
    </lineage>
</organism>
<evidence type="ECO:0000256" key="1">
    <source>
        <dbReference type="ARBA" id="ARBA00000085"/>
    </source>
</evidence>
<dbReference type="SUPFAM" id="SSF48452">
    <property type="entry name" value="TPR-like"/>
    <property type="match status" value="1"/>
</dbReference>
<keyword evidence="7" id="KW-0067">ATP-binding</keyword>
<dbReference type="PROSITE" id="PS51257">
    <property type="entry name" value="PROKAR_LIPOPROTEIN"/>
    <property type="match status" value="1"/>
</dbReference>
<dbReference type="PANTHER" id="PTHR41523">
    <property type="entry name" value="TWO-COMPONENT SYSTEM SENSOR PROTEIN"/>
    <property type="match status" value="1"/>
</dbReference>
<keyword evidence="6 11" id="KW-0418">Kinase</keyword>
<accession>A0ABW3CX64</accession>
<feature type="domain" description="Histidine kinase" evidence="10">
    <location>
        <begin position="452"/>
        <end position="643"/>
    </location>
</feature>
<keyword evidence="3" id="KW-0597">Phosphoprotein</keyword>
<keyword evidence="8" id="KW-0472">Membrane</keyword>
<dbReference type="Gene3D" id="1.25.40.10">
    <property type="entry name" value="Tetratricopeptide repeat domain"/>
    <property type="match status" value="1"/>
</dbReference>
<feature type="transmembrane region" description="Helical" evidence="8">
    <location>
        <begin position="401"/>
        <end position="423"/>
    </location>
</feature>
<proteinExistence type="predicted"/>
<evidence type="ECO:0000256" key="8">
    <source>
        <dbReference type="SAM" id="Phobius"/>
    </source>
</evidence>
<keyword evidence="5" id="KW-0547">Nucleotide-binding</keyword>
<comment type="caution">
    <text evidence="11">The sequence shown here is derived from an EMBL/GenBank/DDBJ whole genome shotgun (WGS) entry which is preliminary data.</text>
</comment>
<dbReference type="Pfam" id="PF02518">
    <property type="entry name" value="HATPase_c"/>
    <property type="match status" value="1"/>
</dbReference>
<dbReference type="PANTHER" id="PTHR41523:SF8">
    <property type="entry name" value="ETHYLENE RESPONSE SENSOR PROTEIN"/>
    <property type="match status" value="1"/>
</dbReference>
<name>A0ABW3CX64_9FLAO</name>
<dbReference type="InterPro" id="IPR003594">
    <property type="entry name" value="HATPase_dom"/>
</dbReference>
<evidence type="ECO:0000256" key="4">
    <source>
        <dbReference type="ARBA" id="ARBA00022679"/>
    </source>
</evidence>
<dbReference type="Pfam" id="PF07568">
    <property type="entry name" value="HisKA_2"/>
    <property type="match status" value="1"/>
</dbReference>
<dbReference type="InterPro" id="IPR011990">
    <property type="entry name" value="TPR-like_helical_dom_sf"/>
</dbReference>
<evidence type="ECO:0000256" key="3">
    <source>
        <dbReference type="ARBA" id="ARBA00022553"/>
    </source>
</evidence>
<dbReference type="PROSITE" id="PS50109">
    <property type="entry name" value="HIS_KIN"/>
    <property type="match status" value="1"/>
</dbReference>
<gene>
    <name evidence="11" type="ORF">ACFQ1M_08525</name>
</gene>
<evidence type="ECO:0000256" key="2">
    <source>
        <dbReference type="ARBA" id="ARBA00012438"/>
    </source>
</evidence>
<reference evidence="12" key="1">
    <citation type="journal article" date="2019" name="Int. J. Syst. Evol. Microbiol.">
        <title>The Global Catalogue of Microorganisms (GCM) 10K type strain sequencing project: providing services to taxonomists for standard genome sequencing and annotation.</title>
        <authorList>
            <consortium name="The Broad Institute Genomics Platform"/>
            <consortium name="The Broad Institute Genome Sequencing Center for Infectious Disease"/>
            <person name="Wu L."/>
            <person name="Ma J."/>
        </authorList>
    </citation>
    <scope>NUCLEOTIDE SEQUENCE [LARGE SCALE GENOMIC DNA]</scope>
    <source>
        <strain evidence="12">CCUG 62952</strain>
    </source>
</reference>
<dbReference type="EC" id="2.7.13.3" evidence="2"/>
<evidence type="ECO:0000256" key="7">
    <source>
        <dbReference type="ARBA" id="ARBA00022840"/>
    </source>
</evidence>
<dbReference type="InterPro" id="IPR036890">
    <property type="entry name" value="HATPase_C_sf"/>
</dbReference>
<dbReference type="Gene3D" id="3.30.450.20">
    <property type="entry name" value="PAS domain"/>
    <property type="match status" value="1"/>
</dbReference>
<dbReference type="SMART" id="SM00387">
    <property type="entry name" value="HATPase_c"/>
    <property type="match status" value="1"/>
</dbReference>
<dbReference type="RefSeq" id="WP_386406816.1">
    <property type="nucleotide sequence ID" value="NZ_JBHTJH010000004.1"/>
</dbReference>
<evidence type="ECO:0000256" key="5">
    <source>
        <dbReference type="ARBA" id="ARBA00022741"/>
    </source>
</evidence>
<keyword evidence="4 11" id="KW-0808">Transferase</keyword>
<evidence type="ECO:0000256" key="6">
    <source>
        <dbReference type="ARBA" id="ARBA00022777"/>
    </source>
</evidence>
<dbReference type="EMBL" id="JBHTJH010000004">
    <property type="protein sequence ID" value="MFD0862253.1"/>
    <property type="molecule type" value="Genomic_DNA"/>
</dbReference>
<feature type="chain" id="PRO_5046086575" description="histidine kinase" evidence="9">
    <location>
        <begin position="24"/>
        <end position="643"/>
    </location>
</feature>
<sequence>MNSFKNLTSIILMLFACVVTTFADNGKDDSALKVFHELKDDEQRFVYFFENTDRYKDTAPDVWMSAISGYLSAAKTKEDKRGILLYKAILSQIYLDQNSFDQCVILASEVYDERIGLNKFQLSMILEVLDKGYAELSLFEKQLGIRNQKKKLFGEDIYLYDIYSSLGQHKRARTDYMLRYKDKIKDDDHHARAKFYNDIGVFMTREKLIYNAVYQFNRALTHVDLYFTQNDETAPDYDEVVFLKGLIKGNIGEARMKEGRYEEAVPLLEFDVKTSQNYYNGLNIDNVLVSWKELARCHIKLRNLDRAKSYLDSIQAYSIPNFEFDRLMADYYLSKGISDSASFHYIKYIKTKDSIFEEKRYRELMGYLVESDLDNEKSKAQKQELANLKYQNDIKERDRKLNYGMVILFLSLLGLGAVAYAYVKKLKSQQLIEHQKKIIEAALIEKDSLLKEIHHRVKNNLQMVSSLLNIQSKNTKNKEALAALQEGKNRVKAMALIHQKLYQTEGLSVIEMSGYIDSLVNSISSVFKLDKEDVKVLVEADNVELDVDAAIPLGLILNELVSNSYKYAFEGINTPEIRIHLQKNGQGYHFDYSDNGVGISEDIEQKNKSSIGLRLMKRLANQLKSNLNYENTGKGSRFWFEFS</sequence>
<dbReference type="Proteomes" id="UP001596978">
    <property type="component" value="Unassembled WGS sequence"/>
</dbReference>